<comment type="caution">
    <text evidence="1">The sequence shown here is derived from an EMBL/GenBank/DDBJ whole genome shotgun (WGS) entry which is preliminary data.</text>
</comment>
<keyword evidence="2" id="KW-1185">Reference proteome</keyword>
<dbReference type="Proteomes" id="UP000292372">
    <property type="component" value="Unassembled WGS sequence"/>
</dbReference>
<dbReference type="RefSeq" id="WP_130935375.1">
    <property type="nucleotide sequence ID" value="NZ_BMEE01000001.1"/>
</dbReference>
<reference evidence="1 2" key="1">
    <citation type="journal article" date="2015" name="Int. J. Syst. Evol. Microbiol.">
        <title>Hyunsoonleella pacifica sp. nov., isolated from seawater of South Pacific Gyre.</title>
        <authorList>
            <person name="Gao X."/>
            <person name="Zhang Z."/>
            <person name="Dai X."/>
            <person name="Zhang X.H."/>
        </authorList>
    </citation>
    <scope>NUCLEOTIDE SEQUENCE [LARGE SCALE GENOMIC DNA]</scope>
    <source>
        <strain evidence="1 2">SW033</strain>
    </source>
</reference>
<evidence type="ECO:0000313" key="2">
    <source>
        <dbReference type="Proteomes" id="UP000292372"/>
    </source>
</evidence>
<evidence type="ECO:0008006" key="3">
    <source>
        <dbReference type="Google" id="ProtNLM"/>
    </source>
</evidence>
<dbReference type="GO" id="GO:0046872">
    <property type="term" value="F:metal ion binding"/>
    <property type="evidence" value="ECO:0007669"/>
    <property type="project" value="InterPro"/>
</dbReference>
<organism evidence="1 2">
    <name type="scientific">Hyunsoonleella pacifica</name>
    <dbReference type="NCBI Taxonomy" id="1080224"/>
    <lineage>
        <taxon>Bacteria</taxon>
        <taxon>Pseudomonadati</taxon>
        <taxon>Bacteroidota</taxon>
        <taxon>Flavobacteriia</taxon>
        <taxon>Flavobacteriales</taxon>
        <taxon>Flavobacteriaceae</taxon>
    </lineage>
</organism>
<dbReference type="OrthoDB" id="1451860at2"/>
<protein>
    <recommendedName>
        <fullName evidence="3">HMA domain-containing protein</fullName>
    </recommendedName>
</protein>
<gene>
    <name evidence="1" type="ORF">EYD46_01985</name>
</gene>
<dbReference type="AlphaFoldDB" id="A0A4Q9FU86"/>
<name>A0A4Q9FU86_9FLAO</name>
<accession>A0A4Q9FU86</accession>
<evidence type="ECO:0000313" key="1">
    <source>
        <dbReference type="EMBL" id="TBN18859.1"/>
    </source>
</evidence>
<dbReference type="InterPro" id="IPR036163">
    <property type="entry name" value="HMA_dom_sf"/>
</dbReference>
<dbReference type="SUPFAM" id="SSF55008">
    <property type="entry name" value="HMA, heavy metal-associated domain"/>
    <property type="match status" value="1"/>
</dbReference>
<dbReference type="EMBL" id="SIRS01000001">
    <property type="protein sequence ID" value="TBN18859.1"/>
    <property type="molecule type" value="Genomic_DNA"/>
</dbReference>
<proteinExistence type="predicted"/>
<sequence>MRTSLARVIVQNSFCSNCIAPIKKKIMEVKDVKNVMLFPKEDLVVFNFNCANQISEVLNTLMVLGYPPEGDRITEHYNSKPLCNCFKTSN</sequence>